<protein>
    <submittedName>
        <fullName evidence="2">Uncharacterized protein</fullName>
    </submittedName>
</protein>
<reference evidence="2 3" key="1">
    <citation type="journal article" date="2019" name="Nat. Ecol. Evol.">
        <title>Megaphylogeny resolves global patterns of mushroom evolution.</title>
        <authorList>
            <person name="Varga T."/>
            <person name="Krizsan K."/>
            <person name="Foldi C."/>
            <person name="Dima B."/>
            <person name="Sanchez-Garcia M."/>
            <person name="Sanchez-Ramirez S."/>
            <person name="Szollosi G.J."/>
            <person name="Szarkandi J.G."/>
            <person name="Papp V."/>
            <person name="Albert L."/>
            <person name="Andreopoulos W."/>
            <person name="Angelini C."/>
            <person name="Antonin V."/>
            <person name="Barry K.W."/>
            <person name="Bougher N.L."/>
            <person name="Buchanan P."/>
            <person name="Buyck B."/>
            <person name="Bense V."/>
            <person name="Catcheside P."/>
            <person name="Chovatia M."/>
            <person name="Cooper J."/>
            <person name="Damon W."/>
            <person name="Desjardin D."/>
            <person name="Finy P."/>
            <person name="Geml J."/>
            <person name="Haridas S."/>
            <person name="Hughes K."/>
            <person name="Justo A."/>
            <person name="Karasinski D."/>
            <person name="Kautmanova I."/>
            <person name="Kiss B."/>
            <person name="Kocsube S."/>
            <person name="Kotiranta H."/>
            <person name="LaButti K.M."/>
            <person name="Lechner B.E."/>
            <person name="Liimatainen K."/>
            <person name="Lipzen A."/>
            <person name="Lukacs Z."/>
            <person name="Mihaltcheva S."/>
            <person name="Morgado L.N."/>
            <person name="Niskanen T."/>
            <person name="Noordeloos M.E."/>
            <person name="Ohm R.A."/>
            <person name="Ortiz-Santana B."/>
            <person name="Ovrebo C."/>
            <person name="Racz N."/>
            <person name="Riley R."/>
            <person name="Savchenko A."/>
            <person name="Shiryaev A."/>
            <person name="Soop K."/>
            <person name="Spirin V."/>
            <person name="Szebenyi C."/>
            <person name="Tomsovsky M."/>
            <person name="Tulloss R.E."/>
            <person name="Uehling J."/>
            <person name="Grigoriev I.V."/>
            <person name="Vagvolgyi C."/>
            <person name="Papp T."/>
            <person name="Martin F.M."/>
            <person name="Miettinen O."/>
            <person name="Hibbett D.S."/>
            <person name="Nagy L.G."/>
        </authorList>
    </citation>
    <scope>NUCLEOTIDE SEQUENCE [LARGE SCALE GENOMIC DNA]</scope>
    <source>
        <strain evidence="2 3">CBS 166.37</strain>
    </source>
</reference>
<feature type="region of interest" description="Disordered" evidence="1">
    <location>
        <begin position="238"/>
        <end position="257"/>
    </location>
</feature>
<evidence type="ECO:0000313" key="3">
    <source>
        <dbReference type="Proteomes" id="UP000308652"/>
    </source>
</evidence>
<evidence type="ECO:0000256" key="1">
    <source>
        <dbReference type="SAM" id="MobiDB-lite"/>
    </source>
</evidence>
<keyword evidence="3" id="KW-1185">Reference proteome</keyword>
<gene>
    <name evidence="2" type="ORF">BDQ12DRAFT_668691</name>
</gene>
<proteinExistence type="predicted"/>
<dbReference type="EMBL" id="ML213622">
    <property type="protein sequence ID" value="TFK35394.1"/>
    <property type="molecule type" value="Genomic_DNA"/>
</dbReference>
<dbReference type="AlphaFoldDB" id="A0A5C3LQQ5"/>
<dbReference type="Proteomes" id="UP000308652">
    <property type="component" value="Unassembled WGS sequence"/>
</dbReference>
<evidence type="ECO:0000313" key="2">
    <source>
        <dbReference type="EMBL" id="TFK35394.1"/>
    </source>
</evidence>
<organism evidence="2 3">
    <name type="scientific">Crucibulum laeve</name>
    <dbReference type="NCBI Taxonomy" id="68775"/>
    <lineage>
        <taxon>Eukaryota</taxon>
        <taxon>Fungi</taxon>
        <taxon>Dikarya</taxon>
        <taxon>Basidiomycota</taxon>
        <taxon>Agaricomycotina</taxon>
        <taxon>Agaricomycetes</taxon>
        <taxon>Agaricomycetidae</taxon>
        <taxon>Agaricales</taxon>
        <taxon>Agaricineae</taxon>
        <taxon>Nidulariaceae</taxon>
        <taxon>Crucibulum</taxon>
    </lineage>
</organism>
<accession>A0A5C3LQQ5</accession>
<sequence length="257" mass="28018">MSIHQYTAKNRLNWEAHVGSAFLGGKGPNPGNAPYGYEGFKLTQWYTPSPEDFPDFLNRARRPHGPQVQIACFYTTEVNSRGSGAVTGDGTCRGTMDPAQCTLVRLLSSAQSSLADVEVGGDTVIASSASQTIFQSRWSLQDLNAAIEDALVEDVEAHKASLEGECKQVQHLKSRMVPVNACLNLCDYRTLGARSTGDSTTTMTSPTGLCTRKLTGRNITRSARMLRNASGSIRMERNIYSSSEQRNQSRDGPFCLI</sequence>
<name>A0A5C3LQQ5_9AGAR</name>